<dbReference type="RefSeq" id="WP_250062872.1">
    <property type="nucleotide sequence ID" value="NZ_JAMJPK010000007.1"/>
</dbReference>
<gene>
    <name evidence="2" type="ORF">M8009_15635</name>
</gene>
<organism evidence="2 3">
    <name type="scientific">Halomonas gemina</name>
    <dbReference type="NCBI Taxonomy" id="2945105"/>
    <lineage>
        <taxon>Bacteria</taxon>
        <taxon>Pseudomonadati</taxon>
        <taxon>Pseudomonadota</taxon>
        <taxon>Gammaproteobacteria</taxon>
        <taxon>Oceanospirillales</taxon>
        <taxon>Halomonadaceae</taxon>
        <taxon>Halomonas</taxon>
    </lineage>
</organism>
<comment type="caution">
    <text evidence="2">The sequence shown here is derived from an EMBL/GenBank/DDBJ whole genome shotgun (WGS) entry which is preliminary data.</text>
</comment>
<dbReference type="Proteomes" id="UP001165369">
    <property type="component" value="Unassembled WGS sequence"/>
</dbReference>
<evidence type="ECO:0000313" key="3">
    <source>
        <dbReference type="Proteomes" id="UP001165369"/>
    </source>
</evidence>
<evidence type="ECO:0000256" key="1">
    <source>
        <dbReference type="SAM" id="SignalP"/>
    </source>
</evidence>
<accession>A0ABT0T5D2</accession>
<protein>
    <submittedName>
        <fullName evidence="2">PepSY domain-containing protein</fullName>
    </submittedName>
</protein>
<name>A0ABT0T5D2_9GAMM</name>
<reference evidence="2" key="1">
    <citation type="submission" date="2022-05" db="EMBL/GenBank/DDBJ databases">
        <title>Halomonas geminus sp. nov. and Halomonas llamarensis sp. nov. isolated from high-altitude salars of the Atacama Desert.</title>
        <authorList>
            <person name="Hintersatz C."/>
            <person name="Rojas L.A."/>
            <person name="Wei T.-S."/>
            <person name="Kutschke S."/>
            <person name="Lehmann F."/>
            <person name="Jain R."/>
            <person name="Pollmann K."/>
        </authorList>
    </citation>
    <scope>NUCLEOTIDE SEQUENCE</scope>
    <source>
        <strain evidence="2">ATCH28</strain>
    </source>
</reference>
<evidence type="ECO:0000313" key="2">
    <source>
        <dbReference type="EMBL" id="MCL7941721.1"/>
    </source>
</evidence>
<dbReference type="EMBL" id="JAMJPK010000007">
    <property type="protein sequence ID" value="MCL7941721.1"/>
    <property type="molecule type" value="Genomic_DNA"/>
</dbReference>
<feature type="signal peptide" evidence="1">
    <location>
        <begin position="1"/>
        <end position="23"/>
    </location>
</feature>
<sequence>MTFKTTLMGSMAALMLAAGAAQADDRLAMERLDGVLEHATAFGFTHFEEIEAKSGNSVEVEGWLDDEWYADARLSLDSGESLKEERKRLITGAWGMREDDVRQAFDVAISEGMIEFEEINIDEAGKIEIEGRDADGREIEITTRLGESGVIEVEHD</sequence>
<keyword evidence="1" id="KW-0732">Signal</keyword>
<feature type="chain" id="PRO_5047056025" evidence="1">
    <location>
        <begin position="24"/>
        <end position="156"/>
    </location>
</feature>
<proteinExistence type="predicted"/>
<keyword evidence="3" id="KW-1185">Reference proteome</keyword>